<sequence length="492" mass="51682">MAQVTIADLQGQAERLGLQLRGGPAQDRAVARVEVASLEQLSTVAAGTLVIVPGDTPPAPYRLDVAVRQAGARELAGIVFTTDLGLPATARVLAERSGVTVFAAPGAKSAQLALSVDRMLSAGASEAITRAAHGIEKASEAARSGGPEDILAAANRALGAEMALVADTDVLWSATDAVCVGEVPIGRLAGSADDPAVAVARPVVASLMSRAAQRQISDRFAPTQSRADLIVELILAESSRVEGFVGPAARLGLPLQLSHAAAWLTPTGLSVPQARAPRSVQPALELFTLQLVEGREEMWHVAFVQDDLILVSTEEHGAGDHQRRLREVAERVQAYAQGLAGPQWAYTLGLGTPQLGAGGLRSSAAEARIAAETAIAAGRLGSVELTDVTGLRRVLLDVYASPTSRSLLADILHPLDAQGPERAHTAVVTLLSYLSHRNSLAHAGKELNLHPNAVGYRLKRVRETLQLDLDDPDTRFALELACRVRLLGAARR</sequence>
<dbReference type="InterPro" id="IPR041522">
    <property type="entry name" value="CdaR_GGDEF"/>
</dbReference>
<keyword evidence="5" id="KW-1185">Reference proteome</keyword>
<organism evidence="4 5">
    <name type="scientific">Kineosporia babensis</name>
    <dbReference type="NCBI Taxonomy" id="499548"/>
    <lineage>
        <taxon>Bacteria</taxon>
        <taxon>Bacillati</taxon>
        <taxon>Actinomycetota</taxon>
        <taxon>Actinomycetes</taxon>
        <taxon>Kineosporiales</taxon>
        <taxon>Kineosporiaceae</taxon>
        <taxon>Kineosporia</taxon>
    </lineage>
</organism>
<dbReference type="Gene3D" id="1.10.10.2840">
    <property type="entry name" value="PucR C-terminal helix-turn-helix domain"/>
    <property type="match status" value="1"/>
</dbReference>
<dbReference type="Pfam" id="PF17853">
    <property type="entry name" value="GGDEF_2"/>
    <property type="match status" value="1"/>
</dbReference>
<dbReference type="PANTHER" id="PTHR33744">
    <property type="entry name" value="CARBOHYDRATE DIACID REGULATOR"/>
    <property type="match status" value="1"/>
</dbReference>
<dbReference type="InterPro" id="IPR025736">
    <property type="entry name" value="PucR_C-HTH_dom"/>
</dbReference>
<dbReference type="InterPro" id="IPR042070">
    <property type="entry name" value="PucR_C-HTH_sf"/>
</dbReference>
<evidence type="ECO:0000313" key="5">
    <source>
        <dbReference type="Proteomes" id="UP001138997"/>
    </source>
</evidence>
<dbReference type="PANTHER" id="PTHR33744:SF7">
    <property type="entry name" value="PUCR FAMILY TRANSCRIPTIONAL REGULATOR"/>
    <property type="match status" value="1"/>
</dbReference>
<accession>A0A9X1NK93</accession>
<proteinExistence type="inferred from homology"/>
<evidence type="ECO:0000259" key="3">
    <source>
        <dbReference type="Pfam" id="PF17853"/>
    </source>
</evidence>
<dbReference type="Proteomes" id="UP001138997">
    <property type="component" value="Unassembled WGS sequence"/>
</dbReference>
<gene>
    <name evidence="4" type="ORF">LR394_27840</name>
</gene>
<comment type="caution">
    <text evidence="4">The sequence shown here is derived from an EMBL/GenBank/DDBJ whole genome shotgun (WGS) entry which is preliminary data.</text>
</comment>
<evidence type="ECO:0000259" key="2">
    <source>
        <dbReference type="Pfam" id="PF13556"/>
    </source>
</evidence>
<dbReference type="EMBL" id="JAJOMB010000018">
    <property type="protein sequence ID" value="MCD5314721.1"/>
    <property type="molecule type" value="Genomic_DNA"/>
</dbReference>
<evidence type="ECO:0000256" key="1">
    <source>
        <dbReference type="ARBA" id="ARBA00006754"/>
    </source>
</evidence>
<dbReference type="RefSeq" id="WP_231447511.1">
    <property type="nucleotide sequence ID" value="NZ_JAJOMB010000018.1"/>
</dbReference>
<name>A0A9X1NK93_9ACTN</name>
<comment type="similarity">
    <text evidence="1">Belongs to the CdaR family.</text>
</comment>
<dbReference type="AlphaFoldDB" id="A0A9X1NK93"/>
<dbReference type="InterPro" id="IPR051448">
    <property type="entry name" value="CdaR-like_regulators"/>
</dbReference>
<feature type="domain" description="PucR C-terminal helix-turn-helix" evidence="2">
    <location>
        <begin position="429"/>
        <end position="484"/>
    </location>
</feature>
<protein>
    <submittedName>
        <fullName evidence="4">Helix-turn-helix domain-containing protein</fullName>
    </submittedName>
</protein>
<evidence type="ECO:0000313" key="4">
    <source>
        <dbReference type="EMBL" id="MCD5314721.1"/>
    </source>
</evidence>
<reference evidence="4" key="1">
    <citation type="submission" date="2021-11" db="EMBL/GenBank/DDBJ databases">
        <title>Streptomyces corallinus and Kineosporia corallina sp. nov., two new coral-derived marine actinobacteria.</title>
        <authorList>
            <person name="Buangrab K."/>
            <person name="Sutthacheep M."/>
            <person name="Yeemin T."/>
            <person name="Harunari E."/>
            <person name="Igarashi Y."/>
            <person name="Sripreechasak P."/>
            <person name="Kanchanasin P."/>
            <person name="Tanasupawat S."/>
            <person name="Phongsopitanun W."/>
        </authorList>
    </citation>
    <scope>NUCLEOTIDE SEQUENCE</scope>
    <source>
        <strain evidence="4">JCM 31032</strain>
    </source>
</reference>
<feature type="domain" description="CdaR GGDEF-like" evidence="3">
    <location>
        <begin position="248"/>
        <end position="372"/>
    </location>
</feature>
<dbReference type="Pfam" id="PF13556">
    <property type="entry name" value="HTH_30"/>
    <property type="match status" value="1"/>
</dbReference>